<dbReference type="SUPFAM" id="SSF52047">
    <property type="entry name" value="RNI-like"/>
    <property type="match status" value="1"/>
</dbReference>
<dbReference type="Proteomes" id="UP000838412">
    <property type="component" value="Chromosome 2"/>
</dbReference>
<evidence type="ECO:0000256" key="7">
    <source>
        <dbReference type="ARBA" id="ARBA00022989"/>
    </source>
</evidence>
<dbReference type="EMBL" id="OV696687">
    <property type="protein sequence ID" value="CAH1253777.1"/>
    <property type="molecule type" value="Genomic_DNA"/>
</dbReference>
<feature type="chain" id="PRO_5035471480" evidence="10">
    <location>
        <begin position="31"/>
        <end position="886"/>
    </location>
</feature>
<dbReference type="InterPro" id="IPR013783">
    <property type="entry name" value="Ig-like_fold"/>
</dbReference>
<dbReference type="Pfam" id="PF00041">
    <property type="entry name" value="fn3"/>
    <property type="match status" value="1"/>
</dbReference>
<evidence type="ECO:0000256" key="9">
    <source>
        <dbReference type="SAM" id="Phobius"/>
    </source>
</evidence>
<dbReference type="SMART" id="SM00060">
    <property type="entry name" value="FN3"/>
    <property type="match status" value="1"/>
</dbReference>
<organism evidence="12 13">
    <name type="scientific">Branchiostoma lanceolatum</name>
    <name type="common">Common lancelet</name>
    <name type="synonym">Amphioxus lanceolatum</name>
    <dbReference type="NCBI Taxonomy" id="7740"/>
    <lineage>
        <taxon>Eukaryota</taxon>
        <taxon>Metazoa</taxon>
        <taxon>Chordata</taxon>
        <taxon>Cephalochordata</taxon>
        <taxon>Leptocardii</taxon>
        <taxon>Amphioxiformes</taxon>
        <taxon>Branchiostomatidae</taxon>
        <taxon>Branchiostoma</taxon>
    </lineage>
</organism>
<dbReference type="OrthoDB" id="10037236at2759"/>
<dbReference type="InterPro" id="IPR001611">
    <property type="entry name" value="Leu-rich_rpt"/>
</dbReference>
<evidence type="ECO:0000256" key="2">
    <source>
        <dbReference type="ARBA" id="ARBA00022475"/>
    </source>
</evidence>
<feature type="domain" description="Fibronectin type-III" evidence="11">
    <location>
        <begin position="568"/>
        <end position="660"/>
    </location>
</feature>
<dbReference type="SUPFAM" id="SSF49265">
    <property type="entry name" value="Fibronectin type III"/>
    <property type="match status" value="1"/>
</dbReference>
<dbReference type="Gene3D" id="3.80.10.10">
    <property type="entry name" value="Ribonuclease Inhibitor"/>
    <property type="match status" value="4"/>
</dbReference>
<keyword evidence="8 9" id="KW-0472">Membrane</keyword>
<dbReference type="InterPro" id="IPR000372">
    <property type="entry name" value="LRRNT"/>
</dbReference>
<dbReference type="CDD" id="cd00063">
    <property type="entry name" value="FN3"/>
    <property type="match status" value="1"/>
</dbReference>
<feature type="signal peptide" evidence="10">
    <location>
        <begin position="1"/>
        <end position="30"/>
    </location>
</feature>
<keyword evidence="7 9" id="KW-1133">Transmembrane helix</keyword>
<keyword evidence="13" id="KW-1185">Reference proteome</keyword>
<dbReference type="PROSITE" id="PS51450">
    <property type="entry name" value="LRR"/>
    <property type="match status" value="3"/>
</dbReference>
<evidence type="ECO:0000259" key="11">
    <source>
        <dbReference type="PROSITE" id="PS50853"/>
    </source>
</evidence>
<comment type="subcellular location">
    <subcellularLocation>
        <location evidence="1">Cell membrane</location>
    </subcellularLocation>
</comment>
<keyword evidence="4 9" id="KW-0812">Transmembrane</keyword>
<proteinExistence type="predicted"/>
<evidence type="ECO:0000313" key="13">
    <source>
        <dbReference type="Proteomes" id="UP000838412"/>
    </source>
</evidence>
<evidence type="ECO:0000313" key="12">
    <source>
        <dbReference type="EMBL" id="CAH1253777.1"/>
    </source>
</evidence>
<dbReference type="InterPro" id="IPR032675">
    <property type="entry name" value="LRR_dom_sf"/>
</dbReference>
<dbReference type="PROSITE" id="PS50853">
    <property type="entry name" value="FN3"/>
    <property type="match status" value="1"/>
</dbReference>
<sequence length="886" mass="98222">MATTAKPNKMMTAVVIAVWFLVQLTSPAASCPDLCSCSGADVSCDNRGLTSIPDNIPNTTTYLDLDDNAIQTMKNSAFIDLPNLSYLEGNDITTFDSGTFSGLSSLSILDLHNNDIVTIASGAFGGLGNLWTLNLDDNNVDNIDNGTFIGLSRLRNLYLRNNGISNIINGAFKGLSRLYVLFLSNNTITNINSDIFTGLFNIQHLNLDFNPIANINGSSFSGLVNLQHLFLENSGIRHIGTKTFSNLLNLRTLYLDENPLNLTDDPFVDMPKLRVISLVRCKLTAIPTLPPSIESIHLGGNPIQAIQSGDFANLRSLEDPDICNQYVATKADYRQIDEHYNRDPYYYDYYYYYDDGYYYYYDDDDNCDYSRSYKNASDYPLITVAKGAYTNLDQLSALTLRGNGIIYVSPGAFVNLLSLKDLDLSYNEITYLLPDTFVNVPRLRFLYLHGNKLTALPSDLFGTLPKLEKVSLYNNPWTCDCWLQGLVQWMKTTGVAYESRSPVTCTSSPAPYLLNVSLSQVDPQALICEQTTTPQIAATSDTITKSEEDTIPSPTRNTVVTVTPRLFPPRAVALVTTTATESIVQWKSPSTDVMGYIISYVKTKGGRIQWTQPIHPGVKVYNILNLSPGTAYHVCVIAQYPVGRSAATNNPCVTATTKEGAGKGTGTGTDQTLVIGLASAGVIAAVVIVGTIVMCKVISCRKEAVNPPPLTLNGERVERVRKFKLLGVIVSDDLSWGPHIDYILSKVRPRLHYLRLSKRAGLPADVLLDIYKAFIRPVLEYGSPVWGGLPRGLAEELEKVQRSCCRIISIPYEQLPTLESRRREATTRELRRVVADPTHPCHQFLQPATECQYQLRRAPRFKLPLSRSNRHSQSFIPRALAMLNHN</sequence>
<keyword evidence="5 10" id="KW-0732">Signal</keyword>
<dbReference type="Pfam" id="PF13855">
    <property type="entry name" value="LRR_8"/>
    <property type="match status" value="4"/>
</dbReference>
<dbReference type="SMART" id="SM00013">
    <property type="entry name" value="LRRNT"/>
    <property type="match status" value="1"/>
</dbReference>
<evidence type="ECO:0000256" key="3">
    <source>
        <dbReference type="ARBA" id="ARBA00022614"/>
    </source>
</evidence>
<gene>
    <name evidence="12" type="primary">IGFALS</name>
    <name evidence="12" type="ORF">BLAG_LOCUS13426</name>
</gene>
<dbReference type="PANTHER" id="PTHR24369:SF210">
    <property type="entry name" value="CHAOPTIN-RELATED"/>
    <property type="match status" value="1"/>
</dbReference>
<keyword evidence="6" id="KW-0677">Repeat</keyword>
<dbReference type="Gene3D" id="2.60.40.10">
    <property type="entry name" value="Immunoglobulins"/>
    <property type="match status" value="1"/>
</dbReference>
<reference evidence="12" key="1">
    <citation type="submission" date="2022-01" db="EMBL/GenBank/DDBJ databases">
        <authorList>
            <person name="Braso-Vives M."/>
        </authorList>
    </citation>
    <scope>NUCLEOTIDE SEQUENCE</scope>
</reference>
<dbReference type="AlphaFoldDB" id="A0A8K0EM53"/>
<evidence type="ECO:0000256" key="10">
    <source>
        <dbReference type="SAM" id="SignalP"/>
    </source>
</evidence>
<evidence type="ECO:0000256" key="6">
    <source>
        <dbReference type="ARBA" id="ARBA00022737"/>
    </source>
</evidence>
<evidence type="ECO:0000256" key="4">
    <source>
        <dbReference type="ARBA" id="ARBA00022692"/>
    </source>
</evidence>
<evidence type="ECO:0000256" key="1">
    <source>
        <dbReference type="ARBA" id="ARBA00004236"/>
    </source>
</evidence>
<dbReference type="FunFam" id="3.80.10.10:FF:001438">
    <property type="entry name" value="Uncharacterized protein"/>
    <property type="match status" value="1"/>
</dbReference>
<dbReference type="GO" id="GO:0005886">
    <property type="term" value="C:plasma membrane"/>
    <property type="evidence" value="ECO:0007669"/>
    <property type="project" value="UniProtKB-SubCell"/>
</dbReference>
<dbReference type="InterPro" id="IPR036116">
    <property type="entry name" value="FN3_sf"/>
</dbReference>
<dbReference type="Pfam" id="PF01462">
    <property type="entry name" value="LRRNT"/>
    <property type="match status" value="1"/>
</dbReference>
<evidence type="ECO:0000256" key="5">
    <source>
        <dbReference type="ARBA" id="ARBA00022729"/>
    </source>
</evidence>
<protein>
    <submittedName>
        <fullName evidence="12">IGFALS protein</fullName>
    </submittedName>
</protein>
<dbReference type="InterPro" id="IPR003961">
    <property type="entry name" value="FN3_dom"/>
</dbReference>
<evidence type="ECO:0000256" key="8">
    <source>
        <dbReference type="ARBA" id="ARBA00023136"/>
    </source>
</evidence>
<dbReference type="InterPro" id="IPR050541">
    <property type="entry name" value="LRR_TM_domain-containing"/>
</dbReference>
<accession>A0A8K0EM53</accession>
<keyword evidence="3" id="KW-0433">Leucine-rich repeat</keyword>
<dbReference type="PANTHER" id="PTHR24369">
    <property type="entry name" value="ANTIGEN BSP, PUTATIVE-RELATED"/>
    <property type="match status" value="1"/>
</dbReference>
<keyword evidence="2" id="KW-1003">Cell membrane</keyword>
<dbReference type="InterPro" id="IPR003591">
    <property type="entry name" value="Leu-rich_rpt_typical-subtyp"/>
</dbReference>
<dbReference type="SMART" id="SM00369">
    <property type="entry name" value="LRR_TYP"/>
    <property type="match status" value="11"/>
</dbReference>
<name>A0A8K0EM53_BRALA</name>
<feature type="transmembrane region" description="Helical" evidence="9">
    <location>
        <begin position="673"/>
        <end position="695"/>
    </location>
</feature>